<evidence type="ECO:0000256" key="1">
    <source>
        <dbReference type="SAM" id="SignalP"/>
    </source>
</evidence>
<dbReference type="AlphaFoldDB" id="A0A1B8GRG8"/>
<organism evidence="2 3">
    <name type="scientific">Pseudogymnoascus verrucosus</name>
    <dbReference type="NCBI Taxonomy" id="342668"/>
    <lineage>
        <taxon>Eukaryota</taxon>
        <taxon>Fungi</taxon>
        <taxon>Dikarya</taxon>
        <taxon>Ascomycota</taxon>
        <taxon>Pezizomycotina</taxon>
        <taxon>Leotiomycetes</taxon>
        <taxon>Thelebolales</taxon>
        <taxon>Thelebolaceae</taxon>
        <taxon>Pseudogymnoascus</taxon>
    </lineage>
</organism>
<dbReference type="GeneID" id="28836452"/>
<evidence type="ECO:0000313" key="3">
    <source>
        <dbReference type="Proteomes" id="UP000091956"/>
    </source>
</evidence>
<protein>
    <recommendedName>
        <fullName evidence="4">Peptidase A1 domain-containing protein</fullName>
    </recommendedName>
</protein>
<dbReference type="SUPFAM" id="SSF56973">
    <property type="entry name" value="Aerolisin/ETX pore-forming domain"/>
    <property type="match status" value="1"/>
</dbReference>
<proteinExistence type="predicted"/>
<evidence type="ECO:0000313" key="2">
    <source>
        <dbReference type="EMBL" id="OBT98432.2"/>
    </source>
</evidence>
<reference evidence="3" key="2">
    <citation type="journal article" date="2018" name="Nat. Commun.">
        <title>Extreme sensitivity to ultraviolet light in the fungal pathogen causing white-nose syndrome of bats.</title>
        <authorList>
            <person name="Palmer J.M."/>
            <person name="Drees K.P."/>
            <person name="Foster J.T."/>
            <person name="Lindner D.L."/>
        </authorList>
    </citation>
    <scope>NUCLEOTIDE SEQUENCE [LARGE SCALE GENOMIC DNA]</scope>
    <source>
        <strain evidence="3">UAMH 10579</strain>
    </source>
</reference>
<dbReference type="EMBL" id="KV460217">
    <property type="protein sequence ID" value="OBT98432.2"/>
    <property type="molecule type" value="Genomic_DNA"/>
</dbReference>
<reference evidence="2 3" key="1">
    <citation type="submission" date="2016-03" db="EMBL/GenBank/DDBJ databases">
        <title>Comparative genomics of Pseudogymnoascus destructans, the fungus causing white-nose syndrome of bats.</title>
        <authorList>
            <person name="Palmer J.M."/>
            <person name="Drees K.P."/>
            <person name="Foster J.T."/>
            <person name="Lindner D.L."/>
        </authorList>
    </citation>
    <scope>NUCLEOTIDE SEQUENCE [LARGE SCALE GENOMIC DNA]</scope>
    <source>
        <strain evidence="2 3">UAMH 10579</strain>
    </source>
</reference>
<keyword evidence="3" id="KW-1185">Reference proteome</keyword>
<feature type="signal peptide" evidence="1">
    <location>
        <begin position="1"/>
        <end position="19"/>
    </location>
</feature>
<sequence length="240" mass="25895">MLLTQYIILTFMSLGLVQASPTAPHDSPQRLSFDDVVLLGNDGSSKVLKESEYNKLAARSNVTPNTLAPQMRQVLNRRGCEQSTEIEVISDTQFTNSDVAMSPVVNSAGSDSDSLAVSRGYSIANSVTVTAGADITLVKDILGLSFSIAYAQTWTTTDTQTFTFSVPDNQYGLIVSQPLVRRILGQTISGCTDNPTRTDFTADSYSSKAFGGLDWVTGIIRLCNSTTYPVSFCSGEGEHY</sequence>
<dbReference type="Proteomes" id="UP000091956">
    <property type="component" value="Unassembled WGS sequence"/>
</dbReference>
<evidence type="ECO:0008006" key="4">
    <source>
        <dbReference type="Google" id="ProtNLM"/>
    </source>
</evidence>
<accession>A0A1B8GRG8</accession>
<feature type="chain" id="PRO_5015139512" description="Peptidase A1 domain-containing protein" evidence="1">
    <location>
        <begin position="20"/>
        <end position="240"/>
    </location>
</feature>
<keyword evidence="1" id="KW-0732">Signal</keyword>
<gene>
    <name evidence="2" type="ORF">VE01_03066</name>
</gene>
<name>A0A1B8GRG8_9PEZI</name>
<dbReference type="RefSeq" id="XP_018132165.2">
    <property type="nucleotide sequence ID" value="XM_018272564.2"/>
</dbReference>